<dbReference type="Proteomes" id="UP001140562">
    <property type="component" value="Unassembled WGS sequence"/>
</dbReference>
<dbReference type="InterPro" id="IPR008942">
    <property type="entry name" value="ENTH_VHS"/>
</dbReference>
<feature type="compositionally biased region" description="Low complexity" evidence="1">
    <location>
        <begin position="552"/>
        <end position="574"/>
    </location>
</feature>
<evidence type="ECO:0000256" key="1">
    <source>
        <dbReference type="SAM" id="MobiDB-lite"/>
    </source>
</evidence>
<feature type="compositionally biased region" description="Basic and acidic residues" evidence="1">
    <location>
        <begin position="412"/>
        <end position="435"/>
    </location>
</feature>
<feature type="compositionally biased region" description="Basic residues" evidence="1">
    <location>
        <begin position="359"/>
        <end position="369"/>
    </location>
</feature>
<dbReference type="Pfam" id="PF04818">
    <property type="entry name" value="CID"/>
    <property type="match status" value="1"/>
</dbReference>
<reference evidence="3" key="1">
    <citation type="submission" date="2022-10" db="EMBL/GenBank/DDBJ databases">
        <title>Tapping the CABI collections for fungal endophytes: first genome assemblies for Collariella, Neodidymelliopsis, Ascochyta clinopodiicola, Didymella pomorum, Didymosphaeria variabile, Neocosmospora piperis and Neocucurbitaria cava.</title>
        <authorList>
            <person name="Hill R."/>
        </authorList>
    </citation>
    <scope>NUCLEOTIDE SEQUENCE</scope>
    <source>
        <strain evidence="3">IMI 360193</strain>
    </source>
</reference>
<protein>
    <recommendedName>
        <fullName evidence="2">CID domain-containing protein</fullName>
    </recommendedName>
</protein>
<organism evidence="3 4">
    <name type="scientific">Didymella glomerata</name>
    <dbReference type="NCBI Taxonomy" id="749621"/>
    <lineage>
        <taxon>Eukaryota</taxon>
        <taxon>Fungi</taxon>
        <taxon>Dikarya</taxon>
        <taxon>Ascomycota</taxon>
        <taxon>Pezizomycotina</taxon>
        <taxon>Dothideomycetes</taxon>
        <taxon>Pleosporomycetidae</taxon>
        <taxon>Pleosporales</taxon>
        <taxon>Pleosporineae</taxon>
        <taxon>Didymellaceae</taxon>
        <taxon>Didymella</taxon>
    </lineage>
</organism>
<sequence length="632" mass="70658">MAQNDDAERANTVITIAQLKFKQNFKKEDLEARLPPVPVDTCSQFFSAINAVLAQNTPVNIQKCTEWIVKHIAPSRIRIAVLGDYLVSVAKSLVVDTIPAAGKKAVRNRLDLLLVVNDALHTDKYHHDSTSKHGLLGTEMTSQLAELVELAASCALEKGSQVENKLQAIINFWAVNQLVGHDVFKTLKEGADESLLQAQGGALIRKRNYLLPEYHGDRTAPWYELPASYMLDQMIKQPNRPLDPHRIKVTRFDKRPVSAHVRKLLDNYFENLDLKHTPTGDNPTGETDKYNLWLDPMGQLVKRDKETGETTTATNGYGWSMKFCQDMQRDGVPESIKTLREDAERMEAVPERQRDQRRLSRSPRRRRRSSSTSSRGRGRDRRSRSDSYASRSSYDSRSRSHSRHHDCRRRSPRDEDRGRNDRDRRFDGRENDTRRSPSRPIERSQSQSGQGNGPQGLNRNNQGSPGNGQFLPNMPQNFTPNFSQAPQPPFNAPLFPPPPPMPNQFPGAFSMQPFPPPPPPMQFQGPGGFPGGVPPPPPPNFSGPYPPPPPNIAAMPNNPYNFNNQWGNFQQGANPGFNQAQNPGSFQNQGYSQNQAQSQSGFTGGRGGYGGNNQSGGYNNRGGYGRGRGGRY</sequence>
<feature type="compositionally biased region" description="Pro residues" evidence="1">
    <location>
        <begin position="532"/>
        <end position="551"/>
    </location>
</feature>
<keyword evidence="4" id="KW-1185">Reference proteome</keyword>
<feature type="region of interest" description="Disordered" evidence="1">
    <location>
        <begin position="342"/>
        <end position="632"/>
    </location>
</feature>
<feature type="compositionally biased region" description="Polar residues" evidence="1">
    <location>
        <begin position="474"/>
        <end position="483"/>
    </location>
</feature>
<name>A0A9W9C0U3_9PLEO</name>
<feature type="compositionally biased region" description="Basic residues" evidence="1">
    <location>
        <begin position="399"/>
        <end position="411"/>
    </location>
</feature>
<feature type="compositionally biased region" description="Polar residues" evidence="1">
    <location>
        <begin position="576"/>
        <end position="601"/>
    </location>
</feature>
<feature type="compositionally biased region" description="Gly residues" evidence="1">
    <location>
        <begin position="602"/>
        <end position="632"/>
    </location>
</feature>
<feature type="compositionally biased region" description="Basic and acidic residues" evidence="1">
    <location>
        <begin position="342"/>
        <end position="358"/>
    </location>
</feature>
<dbReference type="OrthoDB" id="21470at2759"/>
<dbReference type="AlphaFoldDB" id="A0A9W9C0U3"/>
<feature type="compositionally biased region" description="Low complexity" evidence="1">
    <location>
        <begin position="386"/>
        <end position="395"/>
    </location>
</feature>
<accession>A0A9W9C0U3</accession>
<evidence type="ECO:0000313" key="3">
    <source>
        <dbReference type="EMBL" id="KAJ4336265.1"/>
    </source>
</evidence>
<feature type="domain" description="CID" evidence="2">
    <location>
        <begin position="37"/>
        <end position="195"/>
    </location>
</feature>
<dbReference type="Gene3D" id="1.25.40.90">
    <property type="match status" value="1"/>
</dbReference>
<comment type="caution">
    <text evidence="3">The sequence shown here is derived from an EMBL/GenBank/DDBJ whole genome shotgun (WGS) entry which is preliminary data.</text>
</comment>
<dbReference type="PROSITE" id="PS51391">
    <property type="entry name" value="CID"/>
    <property type="match status" value="1"/>
</dbReference>
<feature type="compositionally biased region" description="Pro residues" evidence="1">
    <location>
        <begin position="486"/>
        <end position="503"/>
    </location>
</feature>
<evidence type="ECO:0000313" key="4">
    <source>
        <dbReference type="Proteomes" id="UP001140562"/>
    </source>
</evidence>
<dbReference type="InterPro" id="IPR006569">
    <property type="entry name" value="CID_dom"/>
</dbReference>
<evidence type="ECO:0000259" key="2">
    <source>
        <dbReference type="PROSITE" id="PS51391"/>
    </source>
</evidence>
<dbReference type="EMBL" id="JAPEUV010000051">
    <property type="protein sequence ID" value="KAJ4336265.1"/>
    <property type="molecule type" value="Genomic_DNA"/>
</dbReference>
<gene>
    <name evidence="3" type="ORF">N0V87_005558</name>
</gene>
<proteinExistence type="predicted"/>